<keyword evidence="3" id="KW-1185">Reference proteome</keyword>
<dbReference type="InterPro" id="IPR011009">
    <property type="entry name" value="Kinase-like_dom_sf"/>
</dbReference>
<reference evidence="2 3" key="1">
    <citation type="submission" date="2018-05" db="EMBL/GenBank/DDBJ databases">
        <title>Paenibacillus flagellatus sp. nov., isolated from selenium mineral soil.</title>
        <authorList>
            <person name="Dai X."/>
        </authorList>
    </citation>
    <scope>NUCLEOTIDE SEQUENCE [LARGE SCALE GENOMIC DNA]</scope>
    <source>
        <strain evidence="2 3">DXL2</strain>
    </source>
</reference>
<evidence type="ECO:0000313" key="2">
    <source>
        <dbReference type="EMBL" id="PYI56950.1"/>
    </source>
</evidence>
<dbReference type="Proteomes" id="UP000247476">
    <property type="component" value="Unassembled WGS sequence"/>
</dbReference>
<sequence length="320" mass="35048">MNADTIYNARLLLSPERKRWIERAVGVGAVFRDAVPLKGGISSAVHLVGVTSPAGEDDYVLRRFVNREWLRVAPDLAAHEASALRAAASGTSGVPVPTLVAFDETGEDGGDGLPSVLMTRLPGTVVLMPPADVFDDWLRGLAEALARIHTIEPYAHRWRYFSYNDAAAMQVPGWSPQPELWERAIAYAREPMPEYVERFIHHDYHPANVLWDGVAVSGVVDWVNACVGPAGIDVGHCRINLALLHGGDAADRFLNCYTASAGNAFVYDPYWDVLSVMNLMPDAPTVYAGWTELGVSGLTDALMLERLEYHLNAILERAGR</sequence>
<organism evidence="2 3">
    <name type="scientific">Paenibacillus flagellatus</name>
    <dbReference type="NCBI Taxonomy" id="2211139"/>
    <lineage>
        <taxon>Bacteria</taxon>
        <taxon>Bacillati</taxon>
        <taxon>Bacillota</taxon>
        <taxon>Bacilli</taxon>
        <taxon>Bacillales</taxon>
        <taxon>Paenibacillaceae</taxon>
        <taxon>Paenibacillus</taxon>
    </lineage>
</organism>
<dbReference type="GO" id="GO:0016740">
    <property type="term" value="F:transferase activity"/>
    <property type="evidence" value="ECO:0007669"/>
    <property type="project" value="UniProtKB-KW"/>
</dbReference>
<evidence type="ECO:0000313" key="3">
    <source>
        <dbReference type="Proteomes" id="UP000247476"/>
    </source>
</evidence>
<accession>A0A2V5KNR9</accession>
<dbReference type="AlphaFoldDB" id="A0A2V5KNR9"/>
<feature type="domain" description="Aminoglycoside phosphotransferase" evidence="1">
    <location>
        <begin position="35"/>
        <end position="238"/>
    </location>
</feature>
<evidence type="ECO:0000259" key="1">
    <source>
        <dbReference type="Pfam" id="PF01636"/>
    </source>
</evidence>
<dbReference type="EMBL" id="QJVJ01000001">
    <property type="protein sequence ID" value="PYI56950.1"/>
    <property type="molecule type" value="Genomic_DNA"/>
</dbReference>
<protein>
    <submittedName>
        <fullName evidence="2">Aminoglycoside phosphotransferase family protein</fullName>
    </submittedName>
</protein>
<proteinExistence type="predicted"/>
<dbReference type="InterPro" id="IPR002575">
    <property type="entry name" value="Aminoglycoside_PTrfase"/>
</dbReference>
<dbReference type="Pfam" id="PF01636">
    <property type="entry name" value="APH"/>
    <property type="match status" value="1"/>
</dbReference>
<name>A0A2V5KNR9_9BACL</name>
<dbReference type="SUPFAM" id="SSF56112">
    <property type="entry name" value="Protein kinase-like (PK-like)"/>
    <property type="match status" value="1"/>
</dbReference>
<dbReference type="RefSeq" id="WP_110837990.1">
    <property type="nucleotide sequence ID" value="NZ_QJVJ01000001.1"/>
</dbReference>
<dbReference type="Gene3D" id="3.90.1200.10">
    <property type="match status" value="1"/>
</dbReference>
<comment type="caution">
    <text evidence="2">The sequence shown here is derived from an EMBL/GenBank/DDBJ whole genome shotgun (WGS) entry which is preliminary data.</text>
</comment>
<keyword evidence="2" id="KW-0808">Transferase</keyword>
<dbReference type="InterPro" id="IPR051678">
    <property type="entry name" value="AGP_Transferase"/>
</dbReference>
<gene>
    <name evidence="2" type="ORF">DLM86_00420</name>
</gene>
<dbReference type="OrthoDB" id="334783at2"/>
<dbReference type="PANTHER" id="PTHR21310">
    <property type="entry name" value="AMINOGLYCOSIDE PHOSPHOTRANSFERASE-RELATED-RELATED"/>
    <property type="match status" value="1"/>
</dbReference>